<name>A0A0F6W070_9BACT</name>
<organism evidence="2 3">
    <name type="scientific">Sandaracinus amylolyticus</name>
    <dbReference type="NCBI Taxonomy" id="927083"/>
    <lineage>
        <taxon>Bacteria</taxon>
        <taxon>Pseudomonadati</taxon>
        <taxon>Myxococcota</taxon>
        <taxon>Polyangia</taxon>
        <taxon>Polyangiales</taxon>
        <taxon>Sandaracinaceae</taxon>
        <taxon>Sandaracinus</taxon>
    </lineage>
</organism>
<dbReference type="GO" id="GO:0005524">
    <property type="term" value="F:ATP binding"/>
    <property type="evidence" value="ECO:0007669"/>
    <property type="project" value="InterPro"/>
</dbReference>
<dbReference type="InterPro" id="IPR050764">
    <property type="entry name" value="CbbQ/NirQ/NorQ/GpvN"/>
</dbReference>
<dbReference type="InterPro" id="IPR003593">
    <property type="entry name" value="AAA+_ATPase"/>
</dbReference>
<dbReference type="OrthoDB" id="9808397at2"/>
<proteinExistence type="predicted"/>
<evidence type="ECO:0000259" key="1">
    <source>
        <dbReference type="SMART" id="SM00382"/>
    </source>
</evidence>
<dbReference type="Pfam" id="PF17863">
    <property type="entry name" value="AAA_lid_2"/>
    <property type="match status" value="1"/>
</dbReference>
<dbReference type="GO" id="GO:0016887">
    <property type="term" value="F:ATP hydrolysis activity"/>
    <property type="evidence" value="ECO:0007669"/>
    <property type="project" value="InterPro"/>
</dbReference>
<dbReference type="PANTHER" id="PTHR42759">
    <property type="entry name" value="MOXR FAMILY PROTEIN"/>
    <property type="match status" value="1"/>
</dbReference>
<dbReference type="SUPFAM" id="SSF52540">
    <property type="entry name" value="P-loop containing nucleoside triphosphate hydrolases"/>
    <property type="match status" value="1"/>
</dbReference>
<dbReference type="Gene3D" id="3.40.50.300">
    <property type="entry name" value="P-loop containing nucleotide triphosphate hydrolases"/>
    <property type="match status" value="1"/>
</dbReference>
<dbReference type="Pfam" id="PF07726">
    <property type="entry name" value="AAA_3"/>
    <property type="match status" value="1"/>
</dbReference>
<feature type="domain" description="AAA+ ATPase" evidence="1">
    <location>
        <begin position="53"/>
        <end position="194"/>
    </location>
</feature>
<accession>A0A0F6W070</accession>
<dbReference type="SMART" id="SM00382">
    <property type="entry name" value="AAA"/>
    <property type="match status" value="1"/>
</dbReference>
<keyword evidence="3" id="KW-1185">Reference proteome</keyword>
<dbReference type="InterPro" id="IPR011703">
    <property type="entry name" value="ATPase_AAA-3"/>
</dbReference>
<dbReference type="CDD" id="cd00009">
    <property type="entry name" value="AAA"/>
    <property type="match status" value="1"/>
</dbReference>
<sequence length="324" mass="35524">MNPRPAAVYAPDAERAARVAAFREQFEGVVTNVARIIKGKDEVIRKVLLAMTAKGHVLLKDVPGTGKTMLARALAASIDCRFRRIQFTPDLLPMDITGTNVFNLRSKSFEFQPGPVFTNLLLADELNRATPKTQSALLEVMAEGTVTVEGTTHRMEPPFLAIATMNPLDHEGTYALPAAQMDRFTMQLSMGFPPPDAEVEMLDVHLADDPPVEHLRPVVHREDFLAWQATVPRIFIAEQGKKYLVELANAIRADARALSPPSPRAVLMLARTSQAHAMSQGRDYVTPQDVQAIAADVLAHRMVVSGSDVAHGFVHEMLAKVPVP</sequence>
<dbReference type="PIRSF" id="PIRSF002849">
    <property type="entry name" value="AAA_ATPase_chaperone_MoxR_prd"/>
    <property type="match status" value="1"/>
</dbReference>
<dbReference type="AlphaFoldDB" id="A0A0F6W070"/>
<evidence type="ECO:0000313" key="3">
    <source>
        <dbReference type="Proteomes" id="UP000034883"/>
    </source>
</evidence>
<dbReference type="PANTHER" id="PTHR42759:SF5">
    <property type="entry name" value="METHANOL DEHYDROGENASE REGULATOR"/>
    <property type="match status" value="1"/>
</dbReference>
<dbReference type="InterPro" id="IPR027417">
    <property type="entry name" value="P-loop_NTPase"/>
</dbReference>
<evidence type="ECO:0000313" key="2">
    <source>
        <dbReference type="EMBL" id="AKF04098.1"/>
    </source>
</evidence>
<dbReference type="STRING" id="927083.DB32_001247"/>
<dbReference type="RefSeq" id="WP_053231478.1">
    <property type="nucleotide sequence ID" value="NZ_CP011125.1"/>
</dbReference>
<dbReference type="Proteomes" id="UP000034883">
    <property type="component" value="Chromosome"/>
</dbReference>
<dbReference type="KEGG" id="samy:DB32_001247"/>
<dbReference type="Gene3D" id="1.10.8.80">
    <property type="entry name" value="Magnesium chelatase subunit I, C-Terminal domain"/>
    <property type="match status" value="1"/>
</dbReference>
<reference evidence="2 3" key="1">
    <citation type="submission" date="2015-03" db="EMBL/GenBank/DDBJ databases">
        <title>Genome assembly of Sandaracinus amylolyticus DSM 53668.</title>
        <authorList>
            <person name="Sharma G."/>
            <person name="Subramanian S."/>
        </authorList>
    </citation>
    <scope>NUCLEOTIDE SEQUENCE [LARGE SCALE GENOMIC DNA]</scope>
    <source>
        <strain evidence="2 3">DSM 53668</strain>
    </source>
</reference>
<gene>
    <name evidence="2" type="ORF">DB32_001247</name>
</gene>
<dbReference type="EMBL" id="CP011125">
    <property type="protein sequence ID" value="AKF04098.1"/>
    <property type="molecule type" value="Genomic_DNA"/>
</dbReference>
<protein>
    <submittedName>
        <fullName evidence="2">MoxR-like ATPase</fullName>
    </submittedName>
</protein>
<dbReference type="InterPro" id="IPR041628">
    <property type="entry name" value="ChlI/MoxR_AAA_lid"/>
</dbReference>